<reference evidence="1 2" key="1">
    <citation type="submission" date="2017-06" db="EMBL/GenBank/DDBJ databases">
        <authorList>
            <person name="Kim H.J."/>
            <person name="Triplett B.A."/>
        </authorList>
    </citation>
    <scope>NUCLEOTIDE SEQUENCE [LARGE SCALE GENOMIC DNA]</scope>
    <source>
        <strain evidence="1 2">CGMCC 4.5593</strain>
    </source>
</reference>
<keyword evidence="2" id="KW-1185">Reference proteome</keyword>
<proteinExistence type="predicted"/>
<dbReference type="RefSeq" id="WP_089254772.1">
    <property type="nucleotide sequence ID" value="NZ_FZPH01000019.1"/>
</dbReference>
<evidence type="ECO:0000313" key="2">
    <source>
        <dbReference type="Proteomes" id="UP000198362"/>
    </source>
</evidence>
<dbReference type="PANTHER" id="PTHR47623:SF1">
    <property type="entry name" value="OS09G0287300 PROTEIN"/>
    <property type="match status" value="1"/>
</dbReference>
<dbReference type="InterPro" id="IPR013078">
    <property type="entry name" value="His_Pase_superF_clade-1"/>
</dbReference>
<dbReference type="EMBL" id="FZPH01000019">
    <property type="protein sequence ID" value="SNT65039.1"/>
    <property type="molecule type" value="Genomic_DNA"/>
</dbReference>
<gene>
    <name evidence="1" type="ORF">SAMN05421812_119109</name>
</gene>
<protein>
    <submittedName>
        <fullName evidence="1">Phosphohistidine phosphatase</fullName>
    </submittedName>
</protein>
<accession>A0A239PF63</accession>
<evidence type="ECO:0000313" key="1">
    <source>
        <dbReference type="EMBL" id="SNT65039.1"/>
    </source>
</evidence>
<dbReference type="CDD" id="cd07067">
    <property type="entry name" value="HP_PGM_like"/>
    <property type="match status" value="1"/>
</dbReference>
<dbReference type="Gene3D" id="3.40.50.1240">
    <property type="entry name" value="Phosphoglycerate mutase-like"/>
    <property type="match status" value="1"/>
</dbReference>
<dbReference type="Pfam" id="PF00300">
    <property type="entry name" value="His_Phos_1"/>
    <property type="match status" value="1"/>
</dbReference>
<dbReference type="SUPFAM" id="SSF53254">
    <property type="entry name" value="Phosphoglycerate mutase-like"/>
    <property type="match status" value="1"/>
</dbReference>
<sequence length="168" mass="17811">MRERKILLVRHAKADRPAGVIDVDRPLTPRGHADAGAVGAWLAHRGYRPDLVICSPSKRTRQTWHGIALGLADAAGEQAPSPEVDYRDEVYDGEGTDLIDLLQGVDEAVETVMVIGHNPSVSEASELLDPASAGDLRTSGVAAHTYAGSWDECGPGTAALLETHTARG</sequence>
<organism evidence="1 2">
    <name type="scientific">Asanoa hainanensis</name>
    <dbReference type="NCBI Taxonomy" id="560556"/>
    <lineage>
        <taxon>Bacteria</taxon>
        <taxon>Bacillati</taxon>
        <taxon>Actinomycetota</taxon>
        <taxon>Actinomycetes</taxon>
        <taxon>Micromonosporales</taxon>
        <taxon>Micromonosporaceae</taxon>
        <taxon>Asanoa</taxon>
    </lineage>
</organism>
<dbReference type="OrthoDB" id="9810154at2"/>
<dbReference type="InterPro" id="IPR029033">
    <property type="entry name" value="His_PPase_superfam"/>
</dbReference>
<name>A0A239PF63_9ACTN</name>
<dbReference type="PANTHER" id="PTHR47623">
    <property type="entry name" value="OS09G0287300 PROTEIN"/>
    <property type="match status" value="1"/>
</dbReference>
<dbReference type="SMART" id="SM00855">
    <property type="entry name" value="PGAM"/>
    <property type="match status" value="1"/>
</dbReference>
<dbReference type="Proteomes" id="UP000198362">
    <property type="component" value="Unassembled WGS sequence"/>
</dbReference>
<dbReference type="AlphaFoldDB" id="A0A239PF63"/>